<evidence type="ECO:0000256" key="5">
    <source>
        <dbReference type="ARBA" id="ARBA00022842"/>
    </source>
</evidence>
<protein>
    <recommendedName>
        <fullName evidence="8">Molybdenum cofactor guanylyltransferase</fullName>
        <shortName evidence="8">MoCo guanylyltransferase</shortName>
        <ecNumber evidence="8">2.7.7.77</ecNumber>
    </recommendedName>
    <alternativeName>
        <fullName evidence="8">GTP:molybdopterin guanylyltransferase</fullName>
    </alternativeName>
    <alternativeName>
        <fullName evidence="8">Mo-MPT guanylyltransferase</fullName>
    </alternativeName>
    <alternativeName>
        <fullName evidence="8">Molybdopterin guanylyltransferase</fullName>
    </alternativeName>
    <alternativeName>
        <fullName evidence="8">Molybdopterin-guanine dinucleotide synthase</fullName>
        <shortName evidence="8">MGD synthase</shortName>
    </alternativeName>
</protein>
<feature type="binding site" evidence="8">
    <location>
        <position position="52"/>
    </location>
    <ligand>
        <name>GTP</name>
        <dbReference type="ChEBI" id="CHEBI:37565"/>
    </ligand>
</feature>
<dbReference type="CDD" id="cd02503">
    <property type="entry name" value="MobA"/>
    <property type="match status" value="1"/>
</dbReference>
<keyword evidence="3 8" id="KW-0479">Metal-binding</keyword>
<evidence type="ECO:0000256" key="3">
    <source>
        <dbReference type="ARBA" id="ARBA00022723"/>
    </source>
</evidence>
<keyword evidence="4 8" id="KW-0547">Nucleotide-binding</keyword>
<dbReference type="KEGG" id="mmw:Mmwyl1_2811"/>
<evidence type="ECO:0000313" key="10">
    <source>
        <dbReference type="EMBL" id="ABR71723.1"/>
    </source>
</evidence>
<dbReference type="Pfam" id="PF12804">
    <property type="entry name" value="NTP_transf_3"/>
    <property type="match status" value="1"/>
</dbReference>
<name>A6VZ44_MARMS</name>
<dbReference type="OrthoDB" id="9788394at2"/>
<keyword evidence="2 8" id="KW-0808">Transferase</keyword>
<dbReference type="AlphaFoldDB" id="A6VZ44"/>
<evidence type="ECO:0000259" key="9">
    <source>
        <dbReference type="Pfam" id="PF12804"/>
    </source>
</evidence>
<dbReference type="Gene3D" id="3.90.550.10">
    <property type="entry name" value="Spore Coat Polysaccharide Biosynthesis Protein SpsA, Chain A"/>
    <property type="match status" value="1"/>
</dbReference>
<accession>A6VZ44</accession>
<comment type="subunit">
    <text evidence="8">Monomer.</text>
</comment>
<keyword evidence="5 8" id="KW-0460">Magnesium</keyword>
<dbReference type="SUPFAM" id="SSF53448">
    <property type="entry name" value="Nucleotide-diphospho-sugar transferases"/>
    <property type="match status" value="1"/>
</dbReference>
<feature type="binding site" evidence="8">
    <location>
        <position position="24"/>
    </location>
    <ligand>
        <name>GTP</name>
        <dbReference type="ChEBI" id="CHEBI:37565"/>
    </ligand>
</feature>
<dbReference type="EMBL" id="CP000749">
    <property type="protein sequence ID" value="ABR71723.1"/>
    <property type="molecule type" value="Genomic_DNA"/>
</dbReference>
<comment type="cofactor">
    <cofactor evidence="8">
        <name>Mg(2+)</name>
        <dbReference type="ChEBI" id="CHEBI:18420"/>
    </cofactor>
</comment>
<evidence type="ECO:0000256" key="6">
    <source>
        <dbReference type="ARBA" id="ARBA00023134"/>
    </source>
</evidence>
<dbReference type="InterPro" id="IPR013482">
    <property type="entry name" value="Molybde_CF_guanTrfase"/>
</dbReference>
<dbReference type="GO" id="GO:0006777">
    <property type="term" value="P:Mo-molybdopterin cofactor biosynthetic process"/>
    <property type="evidence" value="ECO:0007669"/>
    <property type="project" value="UniProtKB-KW"/>
</dbReference>
<dbReference type="GO" id="GO:0046872">
    <property type="term" value="F:metal ion binding"/>
    <property type="evidence" value="ECO:0007669"/>
    <property type="project" value="UniProtKB-KW"/>
</dbReference>
<dbReference type="GO" id="GO:0005737">
    <property type="term" value="C:cytoplasm"/>
    <property type="evidence" value="ECO:0007669"/>
    <property type="project" value="UniProtKB-SubCell"/>
</dbReference>
<gene>
    <name evidence="8" type="primary">mobA</name>
    <name evidence="10" type="ordered locus">Mmwyl1_2811</name>
</gene>
<reference evidence="10" key="1">
    <citation type="submission" date="2007-06" db="EMBL/GenBank/DDBJ databases">
        <title>Complete sequence of Marinomonas sp. MWYL1.</title>
        <authorList>
            <consortium name="US DOE Joint Genome Institute"/>
            <person name="Copeland A."/>
            <person name="Lucas S."/>
            <person name="Lapidus A."/>
            <person name="Barry K."/>
            <person name="Glavina del Rio T."/>
            <person name="Dalin E."/>
            <person name="Tice H."/>
            <person name="Pitluck S."/>
            <person name="Kiss H."/>
            <person name="Brettin T."/>
            <person name="Bruce D."/>
            <person name="Detter J.C."/>
            <person name="Han C."/>
            <person name="Schmutz J."/>
            <person name="Larimer F."/>
            <person name="Land M."/>
            <person name="Hauser L."/>
            <person name="Kyrpides N."/>
            <person name="Kim E."/>
            <person name="Johnston A.W.B."/>
            <person name="Todd J.D."/>
            <person name="Rogers R."/>
            <person name="Wexler M."/>
            <person name="Bond P.L."/>
            <person name="Li Y."/>
            <person name="Richardson P."/>
        </authorList>
    </citation>
    <scope>NUCLEOTIDE SEQUENCE [LARGE SCALE GENOMIC DNA]</scope>
    <source>
        <strain evidence="10">MWYL1</strain>
    </source>
</reference>
<evidence type="ECO:0000256" key="2">
    <source>
        <dbReference type="ARBA" id="ARBA00022679"/>
    </source>
</evidence>
<comment type="similarity">
    <text evidence="8">Belongs to the MobA family.</text>
</comment>
<comment type="function">
    <text evidence="8">Transfers a GMP moiety from GTP to Mo-molybdopterin (Mo-MPT) cofactor (Moco or molybdenum cofactor) to form Mo-molybdopterin guanine dinucleotide (Mo-MGD) cofactor.</text>
</comment>
<sequence>MLFTSLSGAVLAGGKAERMSRKDKGLLFFQNEPMALSVGKALQQVADSVFINANRNTEQYSLLGYDVIKDDPEFQGKGPLSGLYTCLAFAKTSHLLISPCDTPRISSEAFIKLKEASLLLPDKIYYLSGTSGGHPLHAILPVDTALAALKRFLEEGQRYSVLGFYDAFGCQPIVWENSAELLNVNTPNELS</sequence>
<feature type="binding site" evidence="8">
    <location>
        <position position="101"/>
    </location>
    <ligand>
        <name>Mg(2+)</name>
        <dbReference type="ChEBI" id="CHEBI:18420"/>
    </ligand>
</feature>
<evidence type="ECO:0000256" key="1">
    <source>
        <dbReference type="ARBA" id="ARBA00022490"/>
    </source>
</evidence>
<feature type="domain" description="MobA-like NTP transferase" evidence="9">
    <location>
        <begin position="8"/>
        <end position="163"/>
    </location>
</feature>
<dbReference type="PANTHER" id="PTHR19136:SF81">
    <property type="entry name" value="MOLYBDENUM COFACTOR GUANYLYLTRANSFERASE"/>
    <property type="match status" value="1"/>
</dbReference>
<dbReference type="GO" id="GO:0005525">
    <property type="term" value="F:GTP binding"/>
    <property type="evidence" value="ECO:0007669"/>
    <property type="project" value="UniProtKB-UniRule"/>
</dbReference>
<feature type="binding site" evidence="8">
    <location>
        <position position="101"/>
    </location>
    <ligand>
        <name>GTP</name>
        <dbReference type="ChEBI" id="CHEBI:37565"/>
    </ligand>
</feature>
<evidence type="ECO:0000256" key="7">
    <source>
        <dbReference type="ARBA" id="ARBA00023150"/>
    </source>
</evidence>
<proteinExistence type="inferred from homology"/>
<dbReference type="InterPro" id="IPR025877">
    <property type="entry name" value="MobA-like_NTP_Trfase"/>
</dbReference>
<evidence type="ECO:0000256" key="8">
    <source>
        <dbReference type="HAMAP-Rule" id="MF_00316"/>
    </source>
</evidence>
<dbReference type="PANTHER" id="PTHR19136">
    <property type="entry name" value="MOLYBDENUM COFACTOR GUANYLYLTRANSFERASE"/>
    <property type="match status" value="1"/>
</dbReference>
<dbReference type="eggNOG" id="COG0746">
    <property type="taxonomic scope" value="Bacteria"/>
</dbReference>
<dbReference type="EC" id="2.7.7.77" evidence="8"/>
<dbReference type="HAMAP" id="MF_00316">
    <property type="entry name" value="MobA"/>
    <property type="match status" value="1"/>
</dbReference>
<comment type="subcellular location">
    <subcellularLocation>
        <location evidence="8">Cytoplasm</location>
    </subcellularLocation>
</comment>
<keyword evidence="7 8" id="KW-0501">Molybdenum cofactor biosynthesis</keyword>
<evidence type="ECO:0000256" key="4">
    <source>
        <dbReference type="ARBA" id="ARBA00022741"/>
    </source>
</evidence>
<dbReference type="GO" id="GO:0061603">
    <property type="term" value="F:molybdenum cofactor guanylyltransferase activity"/>
    <property type="evidence" value="ECO:0007669"/>
    <property type="project" value="UniProtKB-EC"/>
</dbReference>
<comment type="catalytic activity">
    <reaction evidence="8">
        <text>Mo-molybdopterin + GTP + H(+) = Mo-molybdopterin guanine dinucleotide + diphosphate</text>
        <dbReference type="Rhea" id="RHEA:34243"/>
        <dbReference type="ChEBI" id="CHEBI:15378"/>
        <dbReference type="ChEBI" id="CHEBI:33019"/>
        <dbReference type="ChEBI" id="CHEBI:37565"/>
        <dbReference type="ChEBI" id="CHEBI:71302"/>
        <dbReference type="ChEBI" id="CHEBI:71310"/>
        <dbReference type="EC" id="2.7.7.77"/>
    </reaction>
</comment>
<keyword evidence="6 8" id="KW-0342">GTP-binding</keyword>
<feature type="binding site" evidence="8">
    <location>
        <begin position="11"/>
        <end position="13"/>
    </location>
    <ligand>
        <name>GTP</name>
        <dbReference type="ChEBI" id="CHEBI:37565"/>
    </ligand>
</feature>
<organism evidence="10">
    <name type="scientific">Marinomonas sp. (strain MWYL1)</name>
    <dbReference type="NCBI Taxonomy" id="400668"/>
    <lineage>
        <taxon>Bacteria</taxon>
        <taxon>Pseudomonadati</taxon>
        <taxon>Pseudomonadota</taxon>
        <taxon>Gammaproteobacteria</taxon>
        <taxon>Oceanospirillales</taxon>
        <taxon>Oceanospirillaceae</taxon>
        <taxon>Marinomonas</taxon>
    </lineage>
</organism>
<feature type="binding site" evidence="8">
    <location>
        <position position="70"/>
    </location>
    <ligand>
        <name>GTP</name>
        <dbReference type="ChEBI" id="CHEBI:37565"/>
    </ligand>
</feature>
<dbReference type="STRING" id="400668.Mmwyl1_2811"/>
<dbReference type="InterPro" id="IPR029044">
    <property type="entry name" value="Nucleotide-diphossugar_trans"/>
</dbReference>
<dbReference type="HOGENOM" id="CLU_055597_5_1_6"/>
<keyword evidence="1 8" id="KW-0963">Cytoplasm</keyword>
<comment type="domain">
    <text evidence="8">The N-terminal domain determines nucleotide recognition and specific binding, while the C-terminal domain determines the specific binding to the target protein.</text>
</comment>